<dbReference type="InterPro" id="IPR025736">
    <property type="entry name" value="PucR_C-HTH_dom"/>
</dbReference>
<dbReference type="InterPro" id="IPR051448">
    <property type="entry name" value="CdaR-like_regulators"/>
</dbReference>
<gene>
    <name evidence="3" type="ORF">N8K70_16285</name>
</gene>
<organism evidence="3 4">
    <name type="scientific">Microbacterium betulae</name>
    <dbReference type="NCBI Taxonomy" id="2981139"/>
    <lineage>
        <taxon>Bacteria</taxon>
        <taxon>Bacillati</taxon>
        <taxon>Actinomycetota</taxon>
        <taxon>Actinomycetes</taxon>
        <taxon>Micrococcales</taxon>
        <taxon>Microbacteriaceae</taxon>
        <taxon>Microbacterium</taxon>
    </lineage>
</organism>
<proteinExistence type="predicted"/>
<dbReference type="KEGG" id="mbet:N8K70_16285"/>
<dbReference type="Proteomes" id="UP001305498">
    <property type="component" value="Chromosome"/>
</dbReference>
<reference evidence="3 4" key="1">
    <citation type="submission" date="2023-02" db="EMBL/GenBank/DDBJ databases">
        <title>Microbacterium betulae sp. nov., isolated from birch wood.</title>
        <authorList>
            <person name="Pasciak M."/>
            <person name="Pawlik K.J."/>
            <person name="Martynowski D."/>
            <person name="Laczmanski L."/>
            <person name="Ciekot J."/>
            <person name="Szponar B."/>
            <person name="Wojcik-Fatla A."/>
            <person name="Mackiewicz B."/>
            <person name="Farian E."/>
            <person name="Cholewa G."/>
            <person name="Cholewa A."/>
            <person name="Dutkiewicz J."/>
        </authorList>
    </citation>
    <scope>NUCLEOTIDE SEQUENCE [LARGE SCALE GENOMIC DNA]</scope>
    <source>
        <strain evidence="3 4">AB</strain>
    </source>
</reference>
<sequence>MRARDLLDDDVLGVSLRTHLDDAHLDRPISGCAQSELMDPTPFLQRGELMLTTGMALHFEDHRTWDAYVERLAAVPISALAFSLGRIHPRVPDGLVSACDRHGVVLFELPPDLPLLQFSRHIWQELAAQRYEIVRAGWDLADECTRLAARGAPVVAVLERIADAVDAHVTLLDPGDFALAAAGRPARPGAASTALALPGGPGGRFTIRIRGGTDGQLLQPLLGPVAAVLAMQLSYTLASSSPLHSPTAARLVGALLDDAAASDEAAGLARSVGFDAEAPWQLVSISSAPTASTAGTRLAAWRLQMHLEASFGVVRLFEQPERTFLLLQHATDGARIEDVLGEVTGLAQACVLFASDLSLDELPLALRMAARQPFAAGVRALPPLDMVSIVRALPSSGLVSLARRSIAPLEAADPTGTLAETLRSHLSHGGATRAVCDELFIHRNTLAYRLRRIESVLGVDLQDGETRATLLLAMRIATG</sequence>
<evidence type="ECO:0000259" key="1">
    <source>
        <dbReference type="Pfam" id="PF07905"/>
    </source>
</evidence>
<dbReference type="RefSeq" id="WP_317139403.1">
    <property type="nucleotide sequence ID" value="NZ_CP118157.1"/>
</dbReference>
<name>A0AA97FG95_9MICO</name>
<dbReference type="AlphaFoldDB" id="A0AA97FG95"/>
<evidence type="ECO:0000313" key="4">
    <source>
        <dbReference type="Proteomes" id="UP001305498"/>
    </source>
</evidence>
<feature type="domain" description="PucR C-terminal helix-turn-helix" evidence="2">
    <location>
        <begin position="418"/>
        <end position="476"/>
    </location>
</feature>
<dbReference type="PANTHER" id="PTHR33744:SF7">
    <property type="entry name" value="PUCR FAMILY TRANSCRIPTIONAL REGULATOR"/>
    <property type="match status" value="1"/>
</dbReference>
<dbReference type="Gene3D" id="1.10.10.2840">
    <property type="entry name" value="PucR C-terminal helix-turn-helix domain"/>
    <property type="match status" value="1"/>
</dbReference>
<feature type="domain" description="Purine catabolism PurC-like" evidence="1">
    <location>
        <begin position="5"/>
        <end position="125"/>
    </location>
</feature>
<dbReference type="EMBL" id="CP118157">
    <property type="protein sequence ID" value="WOF22931.1"/>
    <property type="molecule type" value="Genomic_DNA"/>
</dbReference>
<dbReference type="Pfam" id="PF07905">
    <property type="entry name" value="PucR"/>
    <property type="match status" value="1"/>
</dbReference>
<dbReference type="InterPro" id="IPR042070">
    <property type="entry name" value="PucR_C-HTH_sf"/>
</dbReference>
<protein>
    <submittedName>
        <fullName evidence="3">PucR family transcriptional regulator</fullName>
    </submittedName>
</protein>
<evidence type="ECO:0000313" key="3">
    <source>
        <dbReference type="EMBL" id="WOF22931.1"/>
    </source>
</evidence>
<dbReference type="PANTHER" id="PTHR33744">
    <property type="entry name" value="CARBOHYDRATE DIACID REGULATOR"/>
    <property type="match status" value="1"/>
</dbReference>
<evidence type="ECO:0000259" key="2">
    <source>
        <dbReference type="Pfam" id="PF13556"/>
    </source>
</evidence>
<dbReference type="InterPro" id="IPR012914">
    <property type="entry name" value="PucR_dom"/>
</dbReference>
<keyword evidence="4" id="KW-1185">Reference proteome</keyword>
<dbReference type="Pfam" id="PF13556">
    <property type="entry name" value="HTH_30"/>
    <property type="match status" value="1"/>
</dbReference>
<accession>A0AA97FG95</accession>